<dbReference type="InterPro" id="IPR001761">
    <property type="entry name" value="Peripla_BP/Lac1_sug-bd_dom"/>
</dbReference>
<sequence length="338" mass="36856">MAGIKDVAARAGVSISTVSYVVSGKRRIKEETRQKVRQAALELGYRPVLDAVRDEHERSRRHVLAVSAPIRPYTDVSNYASFFFALATSAKRYGSDILLLMHEAGDQEMRRVADDGLVDGIFLLDVLLSDSRTEVAATLPIPVVSIGCATDTAAVWSVDMDFASMGREAVEKAHVLGHRHVMLLCPDRRSFLDGSNFLVRFLDAAVQRAEELDLQVVREFASGRSADDITLAIEEAFGQDPEISAIICQENAAQMSFVVNALSRRGKRVPQDVSVMAVCTTGGAHITDELQMNSSAVCERAVAIMMDVLEGRRSDVGYVELLPAPYSAHGTMRAKALA</sequence>
<dbReference type="CDD" id="cd01392">
    <property type="entry name" value="HTH_LacI"/>
    <property type="match status" value="1"/>
</dbReference>
<dbReference type="Gene3D" id="1.10.260.40">
    <property type="entry name" value="lambda repressor-like DNA-binding domains"/>
    <property type="match status" value="1"/>
</dbReference>
<comment type="caution">
    <text evidence="5">The sequence shown here is derived from an EMBL/GenBank/DDBJ whole genome shotgun (WGS) entry which is preliminary data.</text>
</comment>
<dbReference type="eggNOG" id="COG1609">
    <property type="taxonomic scope" value="Bacteria"/>
</dbReference>
<dbReference type="PANTHER" id="PTHR30146">
    <property type="entry name" value="LACI-RELATED TRANSCRIPTIONAL REPRESSOR"/>
    <property type="match status" value="1"/>
</dbReference>
<dbReference type="GO" id="GO:0003700">
    <property type="term" value="F:DNA-binding transcription factor activity"/>
    <property type="evidence" value="ECO:0007669"/>
    <property type="project" value="TreeGrafter"/>
</dbReference>
<dbReference type="Gene3D" id="3.40.50.2300">
    <property type="match status" value="2"/>
</dbReference>
<dbReference type="Pfam" id="PF00532">
    <property type="entry name" value="Peripla_BP_1"/>
    <property type="match status" value="1"/>
</dbReference>
<name>A0A087AZM3_9BIFI</name>
<keyword evidence="3" id="KW-0804">Transcription</keyword>
<evidence type="ECO:0000259" key="4">
    <source>
        <dbReference type="PROSITE" id="PS50932"/>
    </source>
</evidence>
<dbReference type="InterPro" id="IPR000843">
    <property type="entry name" value="HTH_LacI"/>
</dbReference>
<dbReference type="Proteomes" id="UP000029067">
    <property type="component" value="Unassembled WGS sequence"/>
</dbReference>
<dbReference type="Pfam" id="PF00356">
    <property type="entry name" value="LacI"/>
    <property type="match status" value="1"/>
</dbReference>
<dbReference type="EMBL" id="JGYV01000005">
    <property type="protein sequence ID" value="KFI64223.1"/>
    <property type="molecule type" value="Genomic_DNA"/>
</dbReference>
<dbReference type="InterPro" id="IPR010982">
    <property type="entry name" value="Lambda_DNA-bd_dom_sf"/>
</dbReference>
<protein>
    <submittedName>
        <fullName evidence="5">LacI family transcriptional regulator</fullName>
    </submittedName>
</protein>
<evidence type="ECO:0000313" key="5">
    <source>
        <dbReference type="EMBL" id="KFI64223.1"/>
    </source>
</evidence>
<gene>
    <name evidence="5" type="ORF">BCUN_2088</name>
</gene>
<accession>A0A087AZM3</accession>
<dbReference type="SUPFAM" id="SSF53822">
    <property type="entry name" value="Periplasmic binding protein-like I"/>
    <property type="match status" value="1"/>
</dbReference>
<dbReference type="InterPro" id="IPR028082">
    <property type="entry name" value="Peripla_BP_I"/>
</dbReference>
<evidence type="ECO:0000313" key="6">
    <source>
        <dbReference type="Proteomes" id="UP000029067"/>
    </source>
</evidence>
<evidence type="ECO:0000256" key="2">
    <source>
        <dbReference type="ARBA" id="ARBA00023125"/>
    </source>
</evidence>
<evidence type="ECO:0000256" key="1">
    <source>
        <dbReference type="ARBA" id="ARBA00023015"/>
    </source>
</evidence>
<dbReference type="STRING" id="1688.BCUN_2088"/>
<keyword evidence="2" id="KW-0238">DNA-binding</keyword>
<dbReference type="SMART" id="SM00354">
    <property type="entry name" value="HTH_LACI"/>
    <property type="match status" value="1"/>
</dbReference>
<evidence type="ECO:0000256" key="3">
    <source>
        <dbReference type="ARBA" id="ARBA00023163"/>
    </source>
</evidence>
<feature type="domain" description="HTH lacI-type" evidence="4">
    <location>
        <begin position="2"/>
        <end position="53"/>
    </location>
</feature>
<dbReference type="GO" id="GO:0000976">
    <property type="term" value="F:transcription cis-regulatory region binding"/>
    <property type="evidence" value="ECO:0007669"/>
    <property type="project" value="TreeGrafter"/>
</dbReference>
<proteinExistence type="predicted"/>
<dbReference type="PANTHER" id="PTHR30146:SF153">
    <property type="entry name" value="LACTOSE OPERON REPRESSOR"/>
    <property type="match status" value="1"/>
</dbReference>
<dbReference type="PROSITE" id="PS50932">
    <property type="entry name" value="HTH_LACI_2"/>
    <property type="match status" value="1"/>
</dbReference>
<dbReference type="PROSITE" id="PS00356">
    <property type="entry name" value="HTH_LACI_1"/>
    <property type="match status" value="1"/>
</dbReference>
<dbReference type="AlphaFoldDB" id="A0A087AZM3"/>
<organism evidence="5 6">
    <name type="scientific">Bifidobacterium cuniculi</name>
    <dbReference type="NCBI Taxonomy" id="1688"/>
    <lineage>
        <taxon>Bacteria</taxon>
        <taxon>Bacillati</taxon>
        <taxon>Actinomycetota</taxon>
        <taxon>Actinomycetes</taxon>
        <taxon>Bifidobacteriales</taxon>
        <taxon>Bifidobacteriaceae</taxon>
        <taxon>Bifidobacterium</taxon>
    </lineage>
</organism>
<dbReference type="SUPFAM" id="SSF47413">
    <property type="entry name" value="lambda repressor-like DNA-binding domains"/>
    <property type="match status" value="1"/>
</dbReference>
<reference evidence="5 6" key="1">
    <citation type="submission" date="2014-03" db="EMBL/GenBank/DDBJ databases">
        <title>Genomics of Bifidobacteria.</title>
        <authorList>
            <person name="Ventura M."/>
            <person name="Milani C."/>
            <person name="Lugli G.A."/>
        </authorList>
    </citation>
    <scope>NUCLEOTIDE SEQUENCE [LARGE SCALE GENOMIC DNA]</scope>
    <source>
        <strain evidence="5 6">LMG 10738</strain>
    </source>
</reference>
<keyword evidence="1" id="KW-0805">Transcription regulation</keyword>
<keyword evidence="6" id="KW-1185">Reference proteome</keyword>
<dbReference type="RefSeq" id="WP_033516041.1">
    <property type="nucleotide sequence ID" value="NZ_JGYV01000005.1"/>
</dbReference>
<dbReference type="OrthoDB" id="252678at2"/>